<dbReference type="GO" id="GO:0004497">
    <property type="term" value="F:monooxygenase activity"/>
    <property type="evidence" value="ECO:0007669"/>
    <property type="project" value="UniProtKB-KW"/>
</dbReference>
<dbReference type="GO" id="GO:0016705">
    <property type="term" value="F:oxidoreductase activity, acting on paired donors, with incorporation or reduction of molecular oxygen"/>
    <property type="evidence" value="ECO:0007669"/>
    <property type="project" value="InterPro"/>
</dbReference>
<dbReference type="InterPro" id="IPR001128">
    <property type="entry name" value="Cyt_P450"/>
</dbReference>
<sequence>MGWITKLVTVVAAVSLACLLYRKQRRSSISDIRGPDDCASFLLGHLKFLWHAESGVIEDRLLKEYGSVVRIKGPLSEGRLWVADPKALHQILQATSGLYVKLPIRRETTSIVTDKGLLCVEGEAHRRQRKAMMPAFGLTTSREYLPRFIEVIEKLDGMWKDICLNAPDGVPVTLDIAEWLGRAALDMIGKAVFEYEFGALDRLDNPITTTYLNLVNAAFGTKPPPVNLFVSDVAQYFPPGILSWLFERDQTPGPVKLRENRKQVHAVARTLIDAKREDMRNGDQGKDVLSLLIKGGDEADETLEDYEIIAQVRTLMFAGHEASSKTMAYILWELAKNPEVQTKLRAELDANVSAKGKIDFSAVELENMPYLNAVIKETLRMHSSLTDIIRQASEDNVLPLSTPVVGSSGRTYQELHIPKGTIVHASTSGYNINPDVWGSDAQVFRPERWLEQDLSSVKTPLGVYGNMLTFSAGVRSCVGWRFAIIQLQALVARVVREFQFFEVEDKPVTLWRPGLVVPIVAGEEAKGPQLPLKVSLVHRN</sequence>
<dbReference type="PROSITE" id="PS00086">
    <property type="entry name" value="CYTOCHROME_P450"/>
    <property type="match status" value="1"/>
</dbReference>
<evidence type="ECO:0000256" key="3">
    <source>
        <dbReference type="ARBA" id="ARBA00010617"/>
    </source>
</evidence>
<dbReference type="Gene3D" id="1.10.630.10">
    <property type="entry name" value="Cytochrome P450"/>
    <property type="match status" value="1"/>
</dbReference>
<evidence type="ECO:0000256" key="8">
    <source>
        <dbReference type="ARBA" id="ARBA00023033"/>
    </source>
</evidence>
<dbReference type="InterPro" id="IPR017972">
    <property type="entry name" value="Cyt_P450_CS"/>
</dbReference>
<evidence type="ECO:0000256" key="9">
    <source>
        <dbReference type="PIRSR" id="PIRSR602401-1"/>
    </source>
</evidence>
<name>A0A9P6HI91_9AGAM</name>
<feature type="binding site" description="axial binding residue" evidence="9">
    <location>
        <position position="477"/>
    </location>
    <ligand>
        <name>heme</name>
        <dbReference type="ChEBI" id="CHEBI:30413"/>
    </ligand>
    <ligandPart>
        <name>Fe</name>
        <dbReference type="ChEBI" id="CHEBI:18248"/>
    </ligandPart>
</feature>
<dbReference type="PRINTS" id="PR00463">
    <property type="entry name" value="EP450I"/>
</dbReference>
<comment type="caution">
    <text evidence="11">The sequence shown here is derived from an EMBL/GenBank/DDBJ whole genome shotgun (WGS) entry which is preliminary data.</text>
</comment>
<keyword evidence="12" id="KW-1185">Reference proteome</keyword>
<protein>
    <submittedName>
        <fullName evidence="11">Cytochrome P450</fullName>
    </submittedName>
</protein>
<dbReference type="PROSITE" id="PS51257">
    <property type="entry name" value="PROKAR_LIPOPROTEIN"/>
    <property type="match status" value="1"/>
</dbReference>
<dbReference type="InterPro" id="IPR050121">
    <property type="entry name" value="Cytochrome_P450_monoxygenase"/>
</dbReference>
<evidence type="ECO:0000256" key="2">
    <source>
        <dbReference type="ARBA" id="ARBA00005179"/>
    </source>
</evidence>
<proteinExistence type="inferred from homology"/>
<dbReference type="InterPro" id="IPR002401">
    <property type="entry name" value="Cyt_P450_E_grp-I"/>
</dbReference>
<dbReference type="GO" id="GO:0005506">
    <property type="term" value="F:iron ion binding"/>
    <property type="evidence" value="ECO:0007669"/>
    <property type="project" value="InterPro"/>
</dbReference>
<keyword evidence="8 10" id="KW-0503">Monooxygenase</keyword>
<dbReference type="InterPro" id="IPR036396">
    <property type="entry name" value="Cyt_P450_sf"/>
</dbReference>
<gene>
    <name evidence="11" type="ORF">BJ322DRAFT_724384</name>
</gene>
<dbReference type="Pfam" id="PF00067">
    <property type="entry name" value="p450"/>
    <property type="match status" value="1"/>
</dbReference>
<comment type="similarity">
    <text evidence="3 10">Belongs to the cytochrome P450 family.</text>
</comment>
<dbReference type="GO" id="GO:0020037">
    <property type="term" value="F:heme binding"/>
    <property type="evidence" value="ECO:0007669"/>
    <property type="project" value="InterPro"/>
</dbReference>
<evidence type="ECO:0000313" key="12">
    <source>
        <dbReference type="Proteomes" id="UP000736335"/>
    </source>
</evidence>
<evidence type="ECO:0000256" key="4">
    <source>
        <dbReference type="ARBA" id="ARBA00022617"/>
    </source>
</evidence>
<dbReference type="PRINTS" id="PR00385">
    <property type="entry name" value="P450"/>
</dbReference>
<dbReference type="Proteomes" id="UP000736335">
    <property type="component" value="Unassembled WGS sequence"/>
</dbReference>
<evidence type="ECO:0000256" key="6">
    <source>
        <dbReference type="ARBA" id="ARBA00023002"/>
    </source>
</evidence>
<dbReference type="EMBL" id="WIUZ02000005">
    <property type="protein sequence ID" value="KAF9787463.1"/>
    <property type="molecule type" value="Genomic_DNA"/>
</dbReference>
<dbReference type="PANTHER" id="PTHR24305:SF166">
    <property type="entry name" value="CYTOCHROME P450 12A4, MITOCHONDRIAL-RELATED"/>
    <property type="match status" value="1"/>
</dbReference>
<evidence type="ECO:0000256" key="10">
    <source>
        <dbReference type="RuleBase" id="RU000461"/>
    </source>
</evidence>
<dbReference type="OrthoDB" id="1470350at2759"/>
<evidence type="ECO:0000256" key="7">
    <source>
        <dbReference type="ARBA" id="ARBA00023004"/>
    </source>
</evidence>
<dbReference type="AlphaFoldDB" id="A0A9P6HI91"/>
<dbReference type="PANTHER" id="PTHR24305">
    <property type="entry name" value="CYTOCHROME P450"/>
    <property type="match status" value="1"/>
</dbReference>
<dbReference type="CDD" id="cd11069">
    <property type="entry name" value="CYP_FUM15-like"/>
    <property type="match status" value="1"/>
</dbReference>
<keyword evidence="6 10" id="KW-0560">Oxidoreductase</keyword>
<evidence type="ECO:0000256" key="1">
    <source>
        <dbReference type="ARBA" id="ARBA00001971"/>
    </source>
</evidence>
<reference evidence="11" key="2">
    <citation type="submission" date="2020-11" db="EMBL/GenBank/DDBJ databases">
        <authorList>
            <consortium name="DOE Joint Genome Institute"/>
            <person name="Kuo A."/>
            <person name="Miyauchi S."/>
            <person name="Kiss E."/>
            <person name="Drula E."/>
            <person name="Kohler A."/>
            <person name="Sanchez-Garcia M."/>
            <person name="Andreopoulos B."/>
            <person name="Barry K.W."/>
            <person name="Bonito G."/>
            <person name="Buee M."/>
            <person name="Carver A."/>
            <person name="Chen C."/>
            <person name="Cichocki N."/>
            <person name="Clum A."/>
            <person name="Culley D."/>
            <person name="Crous P.W."/>
            <person name="Fauchery L."/>
            <person name="Girlanda M."/>
            <person name="Hayes R."/>
            <person name="Keri Z."/>
            <person name="Labutti K."/>
            <person name="Lipzen A."/>
            <person name="Lombard V."/>
            <person name="Magnuson J."/>
            <person name="Maillard F."/>
            <person name="Morin E."/>
            <person name="Murat C."/>
            <person name="Nolan M."/>
            <person name="Ohm R."/>
            <person name="Pangilinan J."/>
            <person name="Pereira M."/>
            <person name="Perotto S."/>
            <person name="Peter M."/>
            <person name="Riley R."/>
            <person name="Sitrit Y."/>
            <person name="Stielow B."/>
            <person name="Szollosi G."/>
            <person name="Zifcakova L."/>
            <person name="Stursova M."/>
            <person name="Spatafora J.W."/>
            <person name="Tedersoo L."/>
            <person name="Vaario L.-M."/>
            <person name="Yamada A."/>
            <person name="Yan M."/>
            <person name="Wang P."/>
            <person name="Xu J."/>
            <person name="Bruns T."/>
            <person name="Baldrian P."/>
            <person name="Vilgalys R."/>
            <person name="Henrissat B."/>
            <person name="Grigoriev I.V."/>
            <person name="Hibbett D."/>
            <person name="Nagy L.G."/>
            <person name="Martin F.M."/>
        </authorList>
    </citation>
    <scope>NUCLEOTIDE SEQUENCE</scope>
    <source>
        <strain evidence="11">UH-Tt-Lm1</strain>
    </source>
</reference>
<organism evidence="11 12">
    <name type="scientific">Thelephora terrestris</name>
    <dbReference type="NCBI Taxonomy" id="56493"/>
    <lineage>
        <taxon>Eukaryota</taxon>
        <taxon>Fungi</taxon>
        <taxon>Dikarya</taxon>
        <taxon>Basidiomycota</taxon>
        <taxon>Agaricomycotina</taxon>
        <taxon>Agaricomycetes</taxon>
        <taxon>Thelephorales</taxon>
        <taxon>Thelephoraceae</taxon>
        <taxon>Thelephora</taxon>
    </lineage>
</organism>
<reference evidence="11" key="1">
    <citation type="journal article" date="2020" name="Nat. Commun.">
        <title>Large-scale genome sequencing of mycorrhizal fungi provides insights into the early evolution of symbiotic traits.</title>
        <authorList>
            <person name="Miyauchi S."/>
            <person name="Kiss E."/>
            <person name="Kuo A."/>
            <person name="Drula E."/>
            <person name="Kohler A."/>
            <person name="Sanchez-Garcia M."/>
            <person name="Morin E."/>
            <person name="Andreopoulos B."/>
            <person name="Barry K.W."/>
            <person name="Bonito G."/>
            <person name="Buee M."/>
            <person name="Carver A."/>
            <person name="Chen C."/>
            <person name="Cichocki N."/>
            <person name="Clum A."/>
            <person name="Culley D."/>
            <person name="Crous P.W."/>
            <person name="Fauchery L."/>
            <person name="Girlanda M."/>
            <person name="Hayes R.D."/>
            <person name="Keri Z."/>
            <person name="LaButti K."/>
            <person name="Lipzen A."/>
            <person name="Lombard V."/>
            <person name="Magnuson J."/>
            <person name="Maillard F."/>
            <person name="Murat C."/>
            <person name="Nolan M."/>
            <person name="Ohm R.A."/>
            <person name="Pangilinan J."/>
            <person name="Pereira M.F."/>
            <person name="Perotto S."/>
            <person name="Peter M."/>
            <person name="Pfister S."/>
            <person name="Riley R."/>
            <person name="Sitrit Y."/>
            <person name="Stielow J.B."/>
            <person name="Szollosi G."/>
            <person name="Zifcakova L."/>
            <person name="Stursova M."/>
            <person name="Spatafora J.W."/>
            <person name="Tedersoo L."/>
            <person name="Vaario L.M."/>
            <person name="Yamada A."/>
            <person name="Yan M."/>
            <person name="Wang P."/>
            <person name="Xu J."/>
            <person name="Bruns T."/>
            <person name="Baldrian P."/>
            <person name="Vilgalys R."/>
            <person name="Dunand C."/>
            <person name="Henrissat B."/>
            <person name="Grigoriev I.V."/>
            <person name="Hibbett D."/>
            <person name="Nagy L.G."/>
            <person name="Martin F.M."/>
        </authorList>
    </citation>
    <scope>NUCLEOTIDE SEQUENCE</scope>
    <source>
        <strain evidence="11">UH-Tt-Lm1</strain>
    </source>
</reference>
<evidence type="ECO:0000313" key="11">
    <source>
        <dbReference type="EMBL" id="KAF9787463.1"/>
    </source>
</evidence>
<comment type="cofactor">
    <cofactor evidence="1 9">
        <name>heme</name>
        <dbReference type="ChEBI" id="CHEBI:30413"/>
    </cofactor>
</comment>
<keyword evidence="7 9" id="KW-0408">Iron</keyword>
<dbReference type="SUPFAM" id="SSF48264">
    <property type="entry name" value="Cytochrome P450"/>
    <property type="match status" value="1"/>
</dbReference>
<comment type="pathway">
    <text evidence="2">Secondary metabolite biosynthesis.</text>
</comment>
<evidence type="ECO:0000256" key="5">
    <source>
        <dbReference type="ARBA" id="ARBA00022723"/>
    </source>
</evidence>
<keyword evidence="5 9" id="KW-0479">Metal-binding</keyword>
<keyword evidence="4 9" id="KW-0349">Heme</keyword>
<accession>A0A9P6HI91</accession>